<reference evidence="3 4" key="1">
    <citation type="journal article" date="2016" name="Nat. Commun.">
        <title>Thousands of microbial genomes shed light on interconnected biogeochemical processes in an aquifer system.</title>
        <authorList>
            <person name="Anantharaman K."/>
            <person name="Brown C.T."/>
            <person name="Hug L.A."/>
            <person name="Sharon I."/>
            <person name="Castelle C.J."/>
            <person name="Probst A.J."/>
            <person name="Thomas B.C."/>
            <person name="Singh A."/>
            <person name="Wilkins M.J."/>
            <person name="Karaoz U."/>
            <person name="Brodie E.L."/>
            <person name="Williams K.H."/>
            <person name="Hubbard S.S."/>
            <person name="Banfield J.F."/>
        </authorList>
    </citation>
    <scope>NUCLEOTIDE SEQUENCE [LARGE SCALE GENOMIC DNA]</scope>
</reference>
<dbReference type="EMBL" id="MFID01000031">
    <property type="protein sequence ID" value="OGF80704.1"/>
    <property type="molecule type" value="Genomic_DNA"/>
</dbReference>
<proteinExistence type="predicted"/>
<comment type="caution">
    <text evidence="3">The sequence shown here is derived from an EMBL/GenBank/DDBJ whole genome shotgun (WGS) entry which is preliminary data.</text>
</comment>
<feature type="domain" description="Glycosyltransferase subfamily 4-like N-terminal" evidence="2">
    <location>
        <begin position="15"/>
        <end position="179"/>
    </location>
</feature>
<dbReference type="PANTHER" id="PTHR45947">
    <property type="entry name" value="SULFOQUINOVOSYL TRANSFERASE SQD2"/>
    <property type="match status" value="1"/>
</dbReference>
<evidence type="ECO:0000259" key="1">
    <source>
        <dbReference type="Pfam" id="PF00534"/>
    </source>
</evidence>
<dbReference type="PANTHER" id="PTHR45947:SF3">
    <property type="entry name" value="SULFOQUINOVOSYL TRANSFERASE SQD2"/>
    <property type="match status" value="1"/>
</dbReference>
<dbReference type="CDD" id="cd03801">
    <property type="entry name" value="GT4_PimA-like"/>
    <property type="match status" value="1"/>
</dbReference>
<dbReference type="InterPro" id="IPR028098">
    <property type="entry name" value="Glyco_trans_4-like_N"/>
</dbReference>
<dbReference type="Gene3D" id="3.40.50.2000">
    <property type="entry name" value="Glycogen Phosphorylase B"/>
    <property type="match status" value="2"/>
</dbReference>
<gene>
    <name evidence="3" type="ORF">A2930_01900</name>
</gene>
<feature type="domain" description="Glycosyl transferase family 1" evidence="1">
    <location>
        <begin position="190"/>
        <end position="363"/>
    </location>
</feature>
<dbReference type="InterPro" id="IPR001296">
    <property type="entry name" value="Glyco_trans_1"/>
</dbReference>
<name>A0A1F5WYI4_9BACT</name>
<evidence type="ECO:0008006" key="5">
    <source>
        <dbReference type="Google" id="ProtNLM"/>
    </source>
</evidence>
<evidence type="ECO:0000259" key="2">
    <source>
        <dbReference type="Pfam" id="PF13439"/>
    </source>
</evidence>
<evidence type="ECO:0000313" key="4">
    <source>
        <dbReference type="Proteomes" id="UP000178114"/>
    </source>
</evidence>
<accession>A0A1F5WYI4</accession>
<dbReference type="Pfam" id="PF00534">
    <property type="entry name" value="Glycos_transf_1"/>
    <property type="match status" value="1"/>
</dbReference>
<dbReference type="Proteomes" id="UP000178114">
    <property type="component" value="Unassembled WGS sequence"/>
</dbReference>
<dbReference type="GO" id="GO:0016757">
    <property type="term" value="F:glycosyltransferase activity"/>
    <property type="evidence" value="ECO:0007669"/>
    <property type="project" value="InterPro"/>
</dbReference>
<sequence length="383" mass="42492">MKILIATGIYPPDIGGPATYSKLLKEELPGQGIEVTVVTFGKLKKYPWVLRQPVYFIKVLLAARNADIIYAQDVLNSGISALIAGKLWKKKFLLKIVGDYAWEQGVGRFGVKEILDDFLENLPAQAGKYGFKVELFRKLERRVANNAEKVIVPSNYLKKVVLKWGVDPQKIIVIYNAFDAPQGTSASISKEDAKKQIGLEGKIIVSAGRLVPWKGFDALIEIMPELSKKFGDALDERAGLKLIIIGEGPERNRLESVRNRAWLVEKVIFTGALSRDAVLDYLRAADVFALNTSYEGLSHQILEAMALGVPVVTTDVGGNPELVIDGITGFLVEFNDKFAFAEKIDKILSDKSFATAMSENAKKKAEEFSKERMINETIKILKQ</sequence>
<organism evidence="3 4">
    <name type="scientific">Candidatus Giovannonibacteria bacterium RIFCSPLOWO2_01_FULL_45_34</name>
    <dbReference type="NCBI Taxonomy" id="1798351"/>
    <lineage>
        <taxon>Bacteria</taxon>
        <taxon>Candidatus Giovannoniibacteriota</taxon>
    </lineage>
</organism>
<dbReference type="Pfam" id="PF13439">
    <property type="entry name" value="Glyco_transf_4"/>
    <property type="match status" value="1"/>
</dbReference>
<protein>
    <recommendedName>
        <fullName evidence="5">Glycosyltransferase subfamily 4-like N-terminal domain-containing protein</fullName>
    </recommendedName>
</protein>
<dbReference type="AlphaFoldDB" id="A0A1F5WYI4"/>
<dbReference type="InterPro" id="IPR050194">
    <property type="entry name" value="Glycosyltransferase_grp1"/>
</dbReference>
<dbReference type="STRING" id="1798351.A2930_01900"/>
<dbReference type="SUPFAM" id="SSF53756">
    <property type="entry name" value="UDP-Glycosyltransferase/glycogen phosphorylase"/>
    <property type="match status" value="1"/>
</dbReference>
<evidence type="ECO:0000313" key="3">
    <source>
        <dbReference type="EMBL" id="OGF80704.1"/>
    </source>
</evidence>